<evidence type="ECO:0000313" key="2">
    <source>
        <dbReference type="Proteomes" id="UP001303046"/>
    </source>
</evidence>
<gene>
    <name evidence="1" type="primary">Necator_chrV.g19289</name>
    <name evidence="1" type="ORF">RB195_014497</name>
</gene>
<sequence>MPLRYGATRSIGQYVLNFIEMAYLKGEECGTNFRHLVSIHVGAPTRKKLCCADSFTKCIQDSAKETLPVQMRPKKPAFAYAETRSMYNSVCVTRSNGDLNQEKRLSRKLLRQLYREWTSRTKKFEKAWSTRTAEKPMLY</sequence>
<evidence type="ECO:0000313" key="1">
    <source>
        <dbReference type="EMBL" id="KAK6756144.1"/>
    </source>
</evidence>
<name>A0ABR1E0H6_NECAM</name>
<protein>
    <submittedName>
        <fullName evidence="1">Uncharacterized protein</fullName>
    </submittedName>
</protein>
<organism evidence="1 2">
    <name type="scientific">Necator americanus</name>
    <name type="common">Human hookworm</name>
    <dbReference type="NCBI Taxonomy" id="51031"/>
    <lineage>
        <taxon>Eukaryota</taxon>
        <taxon>Metazoa</taxon>
        <taxon>Ecdysozoa</taxon>
        <taxon>Nematoda</taxon>
        <taxon>Chromadorea</taxon>
        <taxon>Rhabditida</taxon>
        <taxon>Rhabditina</taxon>
        <taxon>Rhabditomorpha</taxon>
        <taxon>Strongyloidea</taxon>
        <taxon>Ancylostomatidae</taxon>
        <taxon>Bunostominae</taxon>
        <taxon>Necator</taxon>
    </lineage>
</organism>
<accession>A0ABR1E0H6</accession>
<proteinExistence type="predicted"/>
<dbReference type="EMBL" id="JAVFWL010000005">
    <property type="protein sequence ID" value="KAK6756144.1"/>
    <property type="molecule type" value="Genomic_DNA"/>
</dbReference>
<dbReference type="Proteomes" id="UP001303046">
    <property type="component" value="Unassembled WGS sequence"/>
</dbReference>
<comment type="caution">
    <text evidence="1">The sequence shown here is derived from an EMBL/GenBank/DDBJ whole genome shotgun (WGS) entry which is preliminary data.</text>
</comment>
<keyword evidence="2" id="KW-1185">Reference proteome</keyword>
<reference evidence="1 2" key="1">
    <citation type="submission" date="2023-08" db="EMBL/GenBank/DDBJ databases">
        <title>A Necator americanus chromosomal reference genome.</title>
        <authorList>
            <person name="Ilik V."/>
            <person name="Petrzelkova K.J."/>
            <person name="Pardy F."/>
            <person name="Fuh T."/>
            <person name="Niatou-Singa F.S."/>
            <person name="Gouil Q."/>
            <person name="Baker L."/>
            <person name="Ritchie M.E."/>
            <person name="Jex A.R."/>
            <person name="Gazzola D."/>
            <person name="Li H."/>
            <person name="Toshio Fujiwara R."/>
            <person name="Zhan B."/>
            <person name="Aroian R.V."/>
            <person name="Pafco B."/>
            <person name="Schwarz E.M."/>
        </authorList>
    </citation>
    <scope>NUCLEOTIDE SEQUENCE [LARGE SCALE GENOMIC DNA]</scope>
    <source>
        <strain evidence="1 2">Aroian</strain>
        <tissue evidence="1">Whole animal</tissue>
    </source>
</reference>